<protein>
    <submittedName>
        <fullName evidence="3">Helix-turn-helix domain-containing protein</fullName>
    </submittedName>
</protein>
<proteinExistence type="predicted"/>
<dbReference type="CDD" id="cd00093">
    <property type="entry name" value="HTH_XRE"/>
    <property type="match status" value="1"/>
</dbReference>
<sequence>MNVLEGGGMATAPSGPSTSRETLSQLASSPVVQAWELGMRLRQRREEIGYTAAAAGRAIGIIQAYVSGVEAGRVKLPARRLEQIVKTYELEPDEAAELEELRLGATRRGWWHEYAQLFPAEFLRFLGYEAGADHIRSFHPEAIHGLLQTEEYARAVIRGGTTTIRLTEVDRRVAVRLARQARLGGDNPIKVSTVLGEGALRQQVGGPAVMRDQLGHLLRLASDQPEQVEIRVLPFSVGAHPAFGGPFEILSFPSPRLPDLVWQEILTSIDIIDQSIRVTDYVVTFAETRELALSSEDSLDLIRRIAKEMT</sequence>
<evidence type="ECO:0000313" key="3">
    <source>
        <dbReference type="EMBL" id="MFC4108648.1"/>
    </source>
</evidence>
<organism evidence="3 4">
    <name type="scientific">Micromonospora zhanjiangensis</name>
    <dbReference type="NCBI Taxonomy" id="1522057"/>
    <lineage>
        <taxon>Bacteria</taxon>
        <taxon>Bacillati</taxon>
        <taxon>Actinomycetota</taxon>
        <taxon>Actinomycetes</taxon>
        <taxon>Micromonosporales</taxon>
        <taxon>Micromonosporaceae</taxon>
        <taxon>Micromonospora</taxon>
    </lineage>
</organism>
<feature type="compositionally biased region" description="Polar residues" evidence="1">
    <location>
        <begin position="14"/>
        <end position="23"/>
    </location>
</feature>
<keyword evidence="4" id="KW-1185">Reference proteome</keyword>
<dbReference type="RefSeq" id="WP_377549212.1">
    <property type="nucleotide sequence ID" value="NZ_JBHSBN010000017.1"/>
</dbReference>
<evidence type="ECO:0000313" key="4">
    <source>
        <dbReference type="Proteomes" id="UP001595868"/>
    </source>
</evidence>
<dbReference type="InterPro" id="IPR001387">
    <property type="entry name" value="Cro/C1-type_HTH"/>
</dbReference>
<dbReference type="Pfam" id="PF13560">
    <property type="entry name" value="HTH_31"/>
    <property type="match status" value="1"/>
</dbReference>
<dbReference type="SMART" id="SM00530">
    <property type="entry name" value="HTH_XRE"/>
    <property type="match status" value="1"/>
</dbReference>
<dbReference type="Pfam" id="PF19054">
    <property type="entry name" value="DUF5753"/>
    <property type="match status" value="1"/>
</dbReference>
<evidence type="ECO:0000259" key="2">
    <source>
        <dbReference type="PROSITE" id="PS50943"/>
    </source>
</evidence>
<dbReference type="InterPro" id="IPR010982">
    <property type="entry name" value="Lambda_DNA-bd_dom_sf"/>
</dbReference>
<reference evidence="4" key="1">
    <citation type="journal article" date="2019" name="Int. J. Syst. Evol. Microbiol.">
        <title>The Global Catalogue of Microorganisms (GCM) 10K type strain sequencing project: providing services to taxonomists for standard genome sequencing and annotation.</title>
        <authorList>
            <consortium name="The Broad Institute Genomics Platform"/>
            <consortium name="The Broad Institute Genome Sequencing Center for Infectious Disease"/>
            <person name="Wu L."/>
            <person name="Ma J."/>
        </authorList>
    </citation>
    <scope>NUCLEOTIDE SEQUENCE [LARGE SCALE GENOMIC DNA]</scope>
    <source>
        <strain evidence="4">2902at01</strain>
    </source>
</reference>
<dbReference type="Proteomes" id="UP001595868">
    <property type="component" value="Unassembled WGS sequence"/>
</dbReference>
<gene>
    <name evidence="3" type="ORF">ACFOX0_22275</name>
</gene>
<dbReference type="InterPro" id="IPR043917">
    <property type="entry name" value="DUF5753"/>
</dbReference>
<feature type="domain" description="HTH cro/C1-type" evidence="2">
    <location>
        <begin position="41"/>
        <end position="95"/>
    </location>
</feature>
<dbReference type="EMBL" id="JBHSBN010000017">
    <property type="protein sequence ID" value="MFC4108648.1"/>
    <property type="molecule type" value="Genomic_DNA"/>
</dbReference>
<dbReference type="SUPFAM" id="SSF47413">
    <property type="entry name" value="lambda repressor-like DNA-binding domains"/>
    <property type="match status" value="1"/>
</dbReference>
<feature type="region of interest" description="Disordered" evidence="1">
    <location>
        <begin position="1"/>
        <end position="23"/>
    </location>
</feature>
<accession>A0ABV8KRH5</accession>
<name>A0ABV8KRH5_9ACTN</name>
<dbReference type="PROSITE" id="PS50943">
    <property type="entry name" value="HTH_CROC1"/>
    <property type="match status" value="1"/>
</dbReference>
<evidence type="ECO:0000256" key="1">
    <source>
        <dbReference type="SAM" id="MobiDB-lite"/>
    </source>
</evidence>
<comment type="caution">
    <text evidence="3">The sequence shown here is derived from an EMBL/GenBank/DDBJ whole genome shotgun (WGS) entry which is preliminary data.</text>
</comment>
<dbReference type="Gene3D" id="1.10.260.40">
    <property type="entry name" value="lambda repressor-like DNA-binding domains"/>
    <property type="match status" value="1"/>
</dbReference>